<dbReference type="Pfam" id="PF20990">
    <property type="entry name" value="DUF2207_C"/>
    <property type="match status" value="1"/>
</dbReference>
<dbReference type="AlphaFoldDB" id="A0ABD4RII9"/>
<reference evidence="5 6" key="1">
    <citation type="submission" date="2021-08" db="EMBL/GenBank/DDBJ databases">
        <title>Genome sequence analysis of Clostridium chauvoei strains of European origin and evaluation of typing options for outbreak investigations.</title>
        <authorList>
            <person name="Abdel-Glil M."/>
            <person name="Thomas P."/>
            <person name="Seyboldt C."/>
        </authorList>
    </citation>
    <scope>NUCLEOTIDE SEQUENCE [LARGE SCALE GENOMIC DNA]</scope>
    <source>
        <strain evidence="5 6">S0260-09</strain>
    </source>
</reference>
<dbReference type="InterPro" id="IPR018702">
    <property type="entry name" value="DUF2207"/>
</dbReference>
<keyword evidence="2" id="KW-0732">Signal</keyword>
<feature type="domain" description="DUF2207" evidence="3">
    <location>
        <begin position="28"/>
        <end position="203"/>
    </location>
</feature>
<feature type="transmembrane region" description="Helical" evidence="1">
    <location>
        <begin position="245"/>
        <end position="265"/>
    </location>
</feature>
<evidence type="ECO:0000256" key="1">
    <source>
        <dbReference type="SAM" id="Phobius"/>
    </source>
</evidence>
<evidence type="ECO:0000313" key="6">
    <source>
        <dbReference type="Proteomes" id="UP000775179"/>
    </source>
</evidence>
<dbReference type="GeneID" id="66301412"/>
<evidence type="ECO:0000256" key="2">
    <source>
        <dbReference type="SAM" id="SignalP"/>
    </source>
</evidence>
<dbReference type="InterPro" id="IPR048389">
    <property type="entry name" value="YciQ-like_C"/>
</dbReference>
<dbReference type="EMBL" id="JAIFTX010000020">
    <property type="protein sequence ID" value="MBX7291272.1"/>
    <property type="molecule type" value="Genomic_DNA"/>
</dbReference>
<gene>
    <name evidence="5" type="ORF">K4H94_09620</name>
</gene>
<feature type="domain" description="Predicted membrane protein YciQ-like C-terminal" evidence="4">
    <location>
        <begin position="289"/>
        <end position="424"/>
    </location>
</feature>
<sequence>MKKLLTVLTFLFIFAFPTVISASTKEYTIDKLNVQAEILSNGDVNVIEAIGYNFSGDFKGIYRHLKLDGTPEYEISEVYALDKNGNKQILTEGYNQTNYTYEVNNNGDYKEIKIFCPSSNEEKTFFFKYTIKEAAKKYTDLGELYWNFYTVEDVPSIKEGSLALSLKDSSFNASDFNYKVFGDGDFETNYDDNSVSINFKNLTSLIGIQLDFQKDFLSSASEINMTTKEAAEKLPSLSDDDTKPVLFIVLFIILGIGIIFLGLFINNKKFKRELSKYRSKFTFLPNEIYVEAPKVISPALVNLLINEKLVSKNMLTPTLFYLVKKGYYTISETTYYPKKNSKKSKEDLIFTRVLSKGFPKENHLIFLIDWFSKYEVNNSFSLQGIKNKLKFEEESLNFINKLNEWIVEVEEDAESYHFFTTICGKKVLRNKYYNEQLKWLSYKNYLLNLNIENSTANKDLTKIDEPLIYAEALDIDYKSIKSLIDIISDESKVHSDSISESSYLYCNNYFLYTLLVNDINGNAHSNLNNSTDSSFSGFSSGSNFTGGGGGGSGAF</sequence>
<comment type="caution">
    <text evidence="5">The sequence shown here is derived from an EMBL/GenBank/DDBJ whole genome shotgun (WGS) entry which is preliminary data.</text>
</comment>
<proteinExistence type="predicted"/>
<evidence type="ECO:0000259" key="4">
    <source>
        <dbReference type="Pfam" id="PF20990"/>
    </source>
</evidence>
<keyword evidence="1" id="KW-0472">Membrane</keyword>
<protein>
    <submittedName>
        <fullName evidence="5">DUF2207 domain-containing protein</fullName>
    </submittedName>
</protein>
<name>A0ABD4RII9_9CLOT</name>
<dbReference type="Pfam" id="PF09972">
    <property type="entry name" value="DUF2207"/>
    <property type="match status" value="1"/>
</dbReference>
<dbReference type="RefSeq" id="WP_021875404.1">
    <property type="nucleotide sequence ID" value="NZ_CP018624.1"/>
</dbReference>
<feature type="signal peptide" evidence="2">
    <location>
        <begin position="1"/>
        <end position="22"/>
    </location>
</feature>
<dbReference type="Proteomes" id="UP000775179">
    <property type="component" value="Unassembled WGS sequence"/>
</dbReference>
<evidence type="ECO:0000259" key="3">
    <source>
        <dbReference type="Pfam" id="PF09972"/>
    </source>
</evidence>
<dbReference type="KEGG" id="cchv:BTM20_06000"/>
<organism evidence="5 6">
    <name type="scientific">Clostridium chauvoei</name>
    <dbReference type="NCBI Taxonomy" id="46867"/>
    <lineage>
        <taxon>Bacteria</taxon>
        <taxon>Bacillati</taxon>
        <taxon>Bacillota</taxon>
        <taxon>Clostridia</taxon>
        <taxon>Eubacteriales</taxon>
        <taxon>Clostridiaceae</taxon>
        <taxon>Clostridium</taxon>
    </lineage>
</organism>
<accession>A0ABD4RII9</accession>
<evidence type="ECO:0000313" key="5">
    <source>
        <dbReference type="EMBL" id="MBX7291272.1"/>
    </source>
</evidence>
<keyword evidence="1" id="KW-1133">Transmembrane helix</keyword>
<feature type="chain" id="PRO_5044765049" evidence="2">
    <location>
        <begin position="23"/>
        <end position="555"/>
    </location>
</feature>
<keyword evidence="1" id="KW-0812">Transmembrane</keyword>